<organism evidence="3 4">
    <name type="scientific">Paenibacillus xylanexedens</name>
    <dbReference type="NCBI Taxonomy" id="528191"/>
    <lineage>
        <taxon>Bacteria</taxon>
        <taxon>Bacillati</taxon>
        <taxon>Bacillota</taxon>
        <taxon>Bacilli</taxon>
        <taxon>Bacillales</taxon>
        <taxon>Paenibacillaceae</taxon>
        <taxon>Paenibacillus</taxon>
    </lineage>
</organism>
<accession>A0ABS4RWA1</accession>
<feature type="transmembrane region" description="Helical" evidence="2">
    <location>
        <begin position="454"/>
        <end position="473"/>
    </location>
</feature>
<feature type="coiled-coil region" evidence="1">
    <location>
        <begin position="162"/>
        <end position="189"/>
    </location>
</feature>
<protein>
    <recommendedName>
        <fullName evidence="5">Tail length tape measure protein</fullName>
    </recommendedName>
</protein>
<dbReference type="RefSeq" id="WP_211083572.1">
    <property type="nucleotide sequence ID" value="NZ_CBCSLC010000024.1"/>
</dbReference>
<keyword evidence="1" id="KW-0175">Coiled coil</keyword>
<keyword evidence="2" id="KW-0472">Membrane</keyword>
<feature type="transmembrane region" description="Helical" evidence="2">
    <location>
        <begin position="485"/>
        <end position="507"/>
    </location>
</feature>
<feature type="transmembrane region" description="Helical" evidence="2">
    <location>
        <begin position="419"/>
        <end position="448"/>
    </location>
</feature>
<keyword evidence="2" id="KW-0812">Transmembrane</keyword>
<reference evidence="3 4" key="1">
    <citation type="submission" date="2021-03" db="EMBL/GenBank/DDBJ databases">
        <title>Genomic Encyclopedia of Type Strains, Phase IV (KMG-IV): sequencing the most valuable type-strain genomes for metagenomic binning, comparative biology and taxonomic classification.</title>
        <authorList>
            <person name="Goeker M."/>
        </authorList>
    </citation>
    <scope>NUCLEOTIDE SEQUENCE [LARGE SCALE GENOMIC DNA]</scope>
    <source>
        <strain evidence="3 4">DSM 21292</strain>
    </source>
</reference>
<comment type="caution">
    <text evidence="3">The sequence shown here is derived from an EMBL/GenBank/DDBJ whole genome shotgun (WGS) entry which is preliminary data.</text>
</comment>
<evidence type="ECO:0000313" key="3">
    <source>
        <dbReference type="EMBL" id="MBP2247149.1"/>
    </source>
</evidence>
<evidence type="ECO:0000256" key="2">
    <source>
        <dbReference type="SAM" id="Phobius"/>
    </source>
</evidence>
<gene>
    <name evidence="3" type="ORF">J2Z28_003800</name>
</gene>
<sequence>MDRFTQPLNTVNTALQNTVRNSQRLQAALSHSMSINIDATTALQRIEQIRTRIRNMGPGAVVNILINSADVMNKIRAIQQQVRHMFTSSVVNISFNATSVLSQARYLRREIDRQLRNIRANITLELPVHLTAMFGNLQMLVLRLIRVVRQLRITSGENGAQLQNALQRIAALEARILQLQNQVNSSMRNGGNASSGLLGNLQGVLATLLSIAGLHKLFSATVGGAMEQKKMEDMFIARTGDAEVGTAMFEKFKADALAAGQDVNKSLQSSLSFFSTTQNVDQLTKLNNLAQRLNAFDSAGNGIEGAAFALKEAMSGDIVSLAERFNMSKTDIRAFGIDEMGKAGDMDGFIKAFDLLLEKQKMGQKAFETMMASPAKQLEILGNNTKSMFADAGVAAMESLLPLITMLNTAFQAGTFDQFFAMLSAGLNWVVQNAMYLLSVITNIYNFFAENWGWIGPMLISLGEAILMVWGAIKLVAIAQAVWNAVMAANPVVLFITVIVALIMWFYNLWRTNDAFAAGFLRTWNAILGFFDKIPIFFMKVGYGIANAFDWAKVTSLQILQDLANGAIDIINSLIDKLNKIPGVSIDGINQVTFAAAAAAEAEANRQSRDANIAGMESEAAAKAVERENKVLEMLDNREAARQAEAAKKAQTAAGAGKPYDFTEWNKAADAARTPAAADDGKKKNIGKVDKVGKIEKEVDISSEDLKTMRELAEMKNIQNYVTLTPTIQVKTGDINNGMDIDTIVSRIEDVMTGEISTHASGVYGNG</sequence>
<dbReference type="EMBL" id="JAGIKV010000014">
    <property type="protein sequence ID" value="MBP2247149.1"/>
    <property type="molecule type" value="Genomic_DNA"/>
</dbReference>
<name>A0ABS4RWA1_PAEXY</name>
<evidence type="ECO:0000256" key="1">
    <source>
        <dbReference type="SAM" id="Coils"/>
    </source>
</evidence>
<proteinExistence type="predicted"/>
<evidence type="ECO:0000313" key="4">
    <source>
        <dbReference type="Proteomes" id="UP000810207"/>
    </source>
</evidence>
<evidence type="ECO:0008006" key="5">
    <source>
        <dbReference type="Google" id="ProtNLM"/>
    </source>
</evidence>
<keyword evidence="4" id="KW-1185">Reference proteome</keyword>
<keyword evidence="2" id="KW-1133">Transmembrane helix</keyword>
<dbReference type="Proteomes" id="UP000810207">
    <property type="component" value="Unassembled WGS sequence"/>
</dbReference>